<sequence>MSATDRLREYQSAVMNKFGALLADDFEKKTVIASIESVILEENGDIKEGFVFFLLPDGIEVVKGKESTVLQTKHQMAAVDMLVDYIPFRSISKLTKFIMNKNLQDKEKIYYIQIDLISGDKLTINPDVEFIPGSPYARSRQSDMNRFYEELRNKVDNTLQIVK</sequence>
<dbReference type="RefSeq" id="WP_148984663.1">
    <property type="nucleotide sequence ID" value="NZ_JBNILK010000001.1"/>
</dbReference>
<evidence type="ECO:0000313" key="2">
    <source>
        <dbReference type="Proteomes" id="UP000322997"/>
    </source>
</evidence>
<reference evidence="1 2" key="1">
    <citation type="submission" date="2019-08" db="EMBL/GenBank/DDBJ databases">
        <title>Bacillus genomes from the desert of Cuatro Cienegas, Coahuila.</title>
        <authorList>
            <person name="Olmedo-Alvarez G."/>
        </authorList>
    </citation>
    <scope>NUCLEOTIDE SEQUENCE [LARGE SCALE GENOMIC DNA]</scope>
    <source>
        <strain evidence="1 2">CH108_3D</strain>
    </source>
</reference>
<evidence type="ECO:0000313" key="1">
    <source>
        <dbReference type="EMBL" id="TYS57004.1"/>
    </source>
</evidence>
<dbReference type="Proteomes" id="UP000322997">
    <property type="component" value="Unassembled WGS sequence"/>
</dbReference>
<accession>A0A5D4S4E2</accession>
<gene>
    <name evidence="1" type="ORF">FZC83_05425</name>
</gene>
<organism evidence="1 2">
    <name type="scientific">Rossellomorea marisflavi</name>
    <dbReference type="NCBI Taxonomy" id="189381"/>
    <lineage>
        <taxon>Bacteria</taxon>
        <taxon>Bacillati</taxon>
        <taxon>Bacillota</taxon>
        <taxon>Bacilli</taxon>
        <taxon>Bacillales</taxon>
        <taxon>Bacillaceae</taxon>
        <taxon>Rossellomorea</taxon>
    </lineage>
</organism>
<dbReference type="EMBL" id="VTEQ01000001">
    <property type="protein sequence ID" value="TYS57004.1"/>
    <property type="molecule type" value="Genomic_DNA"/>
</dbReference>
<comment type="caution">
    <text evidence="1">The sequence shown here is derived from an EMBL/GenBank/DDBJ whole genome shotgun (WGS) entry which is preliminary data.</text>
</comment>
<proteinExistence type="predicted"/>
<protein>
    <submittedName>
        <fullName evidence="1">Uncharacterized protein</fullName>
    </submittedName>
</protein>
<dbReference type="AlphaFoldDB" id="A0A5D4S4E2"/>
<name>A0A5D4S4E2_9BACI</name>